<accession>A0A2B4S6G5</accession>
<dbReference type="SMART" id="SM01299">
    <property type="entry name" value="PIP49_N"/>
    <property type="match status" value="1"/>
</dbReference>
<proteinExistence type="inferred from homology"/>
<evidence type="ECO:0000256" key="5">
    <source>
        <dbReference type="ARBA" id="ARBA00022968"/>
    </source>
</evidence>
<dbReference type="PANTHER" id="PTHR21093">
    <property type="entry name" value="DIVERGENT PROTEIN KINASE DOMAIN 1C-RELATED"/>
    <property type="match status" value="1"/>
</dbReference>
<keyword evidence="5" id="KW-0735">Signal-anchor</keyword>
<evidence type="ECO:0000256" key="1">
    <source>
        <dbReference type="ARBA" id="ARBA00004648"/>
    </source>
</evidence>
<comment type="similarity">
    <text evidence="2">Belongs to the DIPK family.</text>
</comment>
<gene>
    <name evidence="11" type="primary">fam69a</name>
    <name evidence="11" type="ORF">AWC38_SpisGene11246</name>
</gene>
<evidence type="ECO:0000256" key="2">
    <source>
        <dbReference type="ARBA" id="ARBA00006338"/>
    </source>
</evidence>
<keyword evidence="6" id="KW-1133">Transmembrane helix</keyword>
<comment type="caution">
    <text evidence="11">The sequence shown here is derived from an EMBL/GenBank/DDBJ whole genome shotgun (WGS) entry which is preliminary data.</text>
</comment>
<dbReference type="STRING" id="50429.A0A2B4S6G5"/>
<keyword evidence="12" id="KW-1185">Reference proteome</keyword>
<dbReference type="AlphaFoldDB" id="A0A2B4S6G5"/>
<evidence type="ECO:0000256" key="8">
    <source>
        <dbReference type="ARBA" id="ARBA00023157"/>
    </source>
</evidence>
<keyword evidence="7" id="KW-0472">Membrane</keyword>
<dbReference type="Pfam" id="PF14875">
    <property type="entry name" value="PIP49_N"/>
    <property type="match status" value="1"/>
</dbReference>
<evidence type="ECO:0000256" key="4">
    <source>
        <dbReference type="ARBA" id="ARBA00022824"/>
    </source>
</evidence>
<feature type="signal peptide" evidence="9">
    <location>
        <begin position="1"/>
        <end position="17"/>
    </location>
</feature>
<evidence type="ECO:0000256" key="7">
    <source>
        <dbReference type="ARBA" id="ARBA00023136"/>
    </source>
</evidence>
<evidence type="ECO:0000313" key="12">
    <source>
        <dbReference type="Proteomes" id="UP000225706"/>
    </source>
</evidence>
<keyword evidence="8" id="KW-1015">Disulfide bond</keyword>
<sequence length="439" mass="50599">MARWNLMLLALVVFLYATFTAVERHLKCNLPSIANVLCQTYKAGELSGPLCPDLCEQNNIHFGNCLTEVVEDKVYDGQWRGRDVIFKENMRWYTDFKTLRKQTDEDVVLSFEDDVSFFVENLFGDCPQCRRLVSLFLSLGDSDNDGIVTAPEGRSLVSLLHQQEPFMLIALNDSKQTADFYGYCGGIYVTEKLPSIASNYFGTEWKFDYLNIVPDAFEPFQEMFIKRTRKIADALWSIPYFPEMFEDVPALHRILYTLFNIQIPSQKKQFEFFHSLLDTVVDLSSNPYGMIQSCDMHLGNFGITNNSVVKVIDFDWVYPVHYLRHALEQIECVSDADCWFGSKDDCQSSCDTATKTCTSNIQKQDLIHICETHIPYILRNPSNQELSQRNSICVKNAIKKFELFCERLRVVNSIEQLRNDVLAVKKELMSLEKNLSNMC</sequence>
<evidence type="ECO:0000256" key="3">
    <source>
        <dbReference type="ARBA" id="ARBA00022692"/>
    </source>
</evidence>
<reference evidence="12" key="1">
    <citation type="journal article" date="2017" name="bioRxiv">
        <title>Comparative analysis of the genomes of Stylophora pistillata and Acropora digitifera provides evidence for extensive differences between species of corals.</title>
        <authorList>
            <person name="Voolstra C.R."/>
            <person name="Li Y."/>
            <person name="Liew Y.J."/>
            <person name="Baumgarten S."/>
            <person name="Zoccola D."/>
            <person name="Flot J.-F."/>
            <person name="Tambutte S."/>
            <person name="Allemand D."/>
            <person name="Aranda M."/>
        </authorList>
    </citation>
    <scope>NUCLEOTIDE SEQUENCE [LARGE SCALE GENOMIC DNA]</scope>
</reference>
<protein>
    <submittedName>
        <fullName evidence="11">Protein FAM69A</fullName>
    </submittedName>
</protein>
<dbReference type="InterPro" id="IPR029244">
    <property type="entry name" value="FAM69_N"/>
</dbReference>
<keyword evidence="3" id="KW-0812">Transmembrane</keyword>
<dbReference type="GO" id="GO:0005789">
    <property type="term" value="C:endoplasmic reticulum membrane"/>
    <property type="evidence" value="ECO:0007669"/>
    <property type="project" value="UniProtKB-SubCell"/>
</dbReference>
<dbReference type="Proteomes" id="UP000225706">
    <property type="component" value="Unassembled WGS sequence"/>
</dbReference>
<evidence type="ECO:0000259" key="10">
    <source>
        <dbReference type="SMART" id="SM01299"/>
    </source>
</evidence>
<feature type="chain" id="PRO_5012134558" evidence="9">
    <location>
        <begin position="18"/>
        <end position="439"/>
    </location>
</feature>
<dbReference type="OrthoDB" id="8860232at2759"/>
<evidence type="ECO:0000313" key="11">
    <source>
        <dbReference type="EMBL" id="PFX24177.1"/>
    </source>
</evidence>
<dbReference type="PANTHER" id="PTHR21093:SF13">
    <property type="entry name" value="EF-HAND DOMAIN-CONTAINING PROTEIN"/>
    <property type="match status" value="1"/>
</dbReference>
<evidence type="ECO:0000256" key="9">
    <source>
        <dbReference type="SAM" id="SignalP"/>
    </source>
</evidence>
<dbReference type="Pfam" id="PF12260">
    <property type="entry name" value="PIP49_C"/>
    <property type="match status" value="1"/>
</dbReference>
<keyword evidence="4" id="KW-0256">Endoplasmic reticulum</keyword>
<feature type="domain" description="FAM69 N-terminal" evidence="10">
    <location>
        <begin position="1"/>
        <end position="139"/>
    </location>
</feature>
<dbReference type="InterPro" id="IPR022049">
    <property type="entry name" value="FAM69_kinase_dom"/>
</dbReference>
<evidence type="ECO:0000256" key="6">
    <source>
        <dbReference type="ARBA" id="ARBA00022989"/>
    </source>
</evidence>
<name>A0A2B4S6G5_STYPI</name>
<organism evidence="11 12">
    <name type="scientific">Stylophora pistillata</name>
    <name type="common">Smooth cauliflower coral</name>
    <dbReference type="NCBI Taxonomy" id="50429"/>
    <lineage>
        <taxon>Eukaryota</taxon>
        <taxon>Metazoa</taxon>
        <taxon>Cnidaria</taxon>
        <taxon>Anthozoa</taxon>
        <taxon>Hexacorallia</taxon>
        <taxon>Scleractinia</taxon>
        <taxon>Astrocoeniina</taxon>
        <taxon>Pocilloporidae</taxon>
        <taxon>Stylophora</taxon>
    </lineage>
</organism>
<keyword evidence="9" id="KW-0732">Signal</keyword>
<dbReference type="EMBL" id="LSMT01000184">
    <property type="protein sequence ID" value="PFX24177.1"/>
    <property type="molecule type" value="Genomic_DNA"/>
</dbReference>
<comment type="subcellular location">
    <subcellularLocation>
        <location evidence="1">Endoplasmic reticulum membrane</location>
        <topology evidence="1">Single-pass type II membrane protein</topology>
    </subcellularLocation>
</comment>